<dbReference type="STRING" id="1095629.A0A0C9YNH8"/>
<evidence type="ECO:0000313" key="1">
    <source>
        <dbReference type="EMBL" id="KIK09503.1"/>
    </source>
</evidence>
<dbReference type="HOGENOM" id="CLU_2073542_0_0_1"/>
<reference evidence="2" key="2">
    <citation type="submission" date="2015-01" db="EMBL/GenBank/DDBJ databases">
        <title>Evolutionary Origins and Diversification of the Mycorrhizal Mutualists.</title>
        <authorList>
            <consortium name="DOE Joint Genome Institute"/>
            <consortium name="Mycorrhizal Genomics Consortium"/>
            <person name="Kohler A."/>
            <person name="Kuo A."/>
            <person name="Nagy L.G."/>
            <person name="Floudas D."/>
            <person name="Copeland A."/>
            <person name="Barry K.W."/>
            <person name="Cichocki N."/>
            <person name="Veneault-Fourrey C."/>
            <person name="LaButti K."/>
            <person name="Lindquist E.A."/>
            <person name="Lipzen A."/>
            <person name="Lundell T."/>
            <person name="Morin E."/>
            <person name="Murat C."/>
            <person name="Riley R."/>
            <person name="Ohm R."/>
            <person name="Sun H."/>
            <person name="Tunlid A."/>
            <person name="Henrissat B."/>
            <person name="Grigoriev I.V."/>
            <person name="Hibbett D.S."/>
            <person name="Martin F."/>
        </authorList>
    </citation>
    <scope>NUCLEOTIDE SEQUENCE [LARGE SCALE GENOMIC DNA]</scope>
    <source>
        <strain evidence="2">LaAM-08-1</strain>
    </source>
</reference>
<organism evidence="1 2">
    <name type="scientific">Laccaria amethystina LaAM-08-1</name>
    <dbReference type="NCBI Taxonomy" id="1095629"/>
    <lineage>
        <taxon>Eukaryota</taxon>
        <taxon>Fungi</taxon>
        <taxon>Dikarya</taxon>
        <taxon>Basidiomycota</taxon>
        <taxon>Agaricomycotina</taxon>
        <taxon>Agaricomycetes</taxon>
        <taxon>Agaricomycetidae</taxon>
        <taxon>Agaricales</taxon>
        <taxon>Agaricineae</taxon>
        <taxon>Hydnangiaceae</taxon>
        <taxon>Laccaria</taxon>
    </lineage>
</organism>
<accession>A0A0C9YNH8</accession>
<dbReference type="OrthoDB" id="2945153at2759"/>
<reference evidence="1 2" key="1">
    <citation type="submission" date="2014-04" db="EMBL/GenBank/DDBJ databases">
        <authorList>
            <consortium name="DOE Joint Genome Institute"/>
            <person name="Kuo A."/>
            <person name="Kohler A."/>
            <person name="Nagy L.G."/>
            <person name="Floudas D."/>
            <person name="Copeland A."/>
            <person name="Barry K.W."/>
            <person name="Cichocki N."/>
            <person name="Veneault-Fourrey C."/>
            <person name="LaButti K."/>
            <person name="Lindquist E.A."/>
            <person name="Lipzen A."/>
            <person name="Lundell T."/>
            <person name="Morin E."/>
            <person name="Murat C."/>
            <person name="Sun H."/>
            <person name="Tunlid A."/>
            <person name="Henrissat B."/>
            <person name="Grigoriev I.V."/>
            <person name="Hibbett D.S."/>
            <person name="Martin F."/>
            <person name="Nordberg H.P."/>
            <person name="Cantor M.N."/>
            <person name="Hua S.X."/>
        </authorList>
    </citation>
    <scope>NUCLEOTIDE SEQUENCE [LARGE SCALE GENOMIC DNA]</scope>
    <source>
        <strain evidence="1 2">LaAM-08-1</strain>
    </source>
</reference>
<name>A0A0C9YNH8_9AGAR</name>
<dbReference type="AlphaFoldDB" id="A0A0C9YNH8"/>
<keyword evidence="2" id="KW-1185">Reference proteome</keyword>
<proteinExistence type="predicted"/>
<dbReference type="EMBL" id="KN838538">
    <property type="protein sequence ID" value="KIK09503.1"/>
    <property type="molecule type" value="Genomic_DNA"/>
</dbReference>
<dbReference type="Proteomes" id="UP000054477">
    <property type="component" value="Unassembled WGS sequence"/>
</dbReference>
<gene>
    <name evidence="1" type="ORF">K443DRAFT_647</name>
</gene>
<protein>
    <submittedName>
        <fullName evidence="1">Uncharacterized protein</fullName>
    </submittedName>
</protein>
<sequence length="118" mass="13447">MLSSLGKQVAMELFDRLPSLVDLEMPVDKGDSDTFHDFVNALDIKPPPSPLGNLTRRRTKSNHLERIKFECPRLSAYSNDVKQLVDVVESRWRLPPKTSIKLDDDVVQLKLSILPHLL</sequence>
<evidence type="ECO:0000313" key="2">
    <source>
        <dbReference type="Proteomes" id="UP000054477"/>
    </source>
</evidence>